<dbReference type="Proteomes" id="UP000006377">
    <property type="component" value="Chromosome"/>
</dbReference>
<dbReference type="InterPro" id="IPR001537">
    <property type="entry name" value="SpoU_MeTrfase"/>
</dbReference>
<feature type="domain" description="tRNA/rRNA methyltransferase SpoU type" evidence="6">
    <location>
        <begin position="19"/>
        <end position="169"/>
    </location>
</feature>
<accession>A7HWA7</accession>
<dbReference type="InterPro" id="IPR029026">
    <property type="entry name" value="tRNA_m1G_MTases_N"/>
</dbReference>
<dbReference type="EMBL" id="CP000774">
    <property type="protein sequence ID" value="ABS64190.1"/>
    <property type="molecule type" value="Genomic_DNA"/>
</dbReference>
<comment type="subunit">
    <text evidence="5">Homodimer.</text>
</comment>
<dbReference type="GO" id="GO:0003723">
    <property type="term" value="F:RNA binding"/>
    <property type="evidence" value="ECO:0007669"/>
    <property type="project" value="InterPro"/>
</dbReference>
<dbReference type="RefSeq" id="WP_012111502.1">
    <property type="nucleotide sequence ID" value="NC_009719.1"/>
</dbReference>
<dbReference type="InterPro" id="IPR029028">
    <property type="entry name" value="Alpha/beta_knot_MTases"/>
</dbReference>
<evidence type="ECO:0000313" key="7">
    <source>
        <dbReference type="EMBL" id="ABS64190.1"/>
    </source>
</evidence>
<keyword evidence="5" id="KW-0963">Cytoplasm</keyword>
<evidence type="ECO:0000256" key="3">
    <source>
        <dbReference type="ARBA" id="ARBA00022679"/>
    </source>
</evidence>
<name>A7HWA7_PARL1</name>
<dbReference type="AlphaFoldDB" id="A7HWA7"/>
<comment type="function">
    <text evidence="5">Catalyzes the formation of 2'O-methylated cytidine (Cm32) or 2'O-methylated uridine (Um32) at position 32 in tRNA.</text>
</comment>
<dbReference type="GO" id="GO:0106339">
    <property type="term" value="F:tRNA (cytidine(32)-2'-O)-methyltransferase activity"/>
    <property type="evidence" value="ECO:0007669"/>
    <property type="project" value="RHEA"/>
</dbReference>
<evidence type="ECO:0000313" key="8">
    <source>
        <dbReference type="Proteomes" id="UP000006377"/>
    </source>
</evidence>
<keyword evidence="4 5" id="KW-0949">S-adenosyl-L-methionine</keyword>
<dbReference type="Gene3D" id="1.10.8.590">
    <property type="match status" value="1"/>
</dbReference>
<dbReference type="HOGENOM" id="CLU_056931_1_0_5"/>
<keyword evidence="2 5" id="KW-0489">Methyltransferase</keyword>
<comment type="subcellular location">
    <subcellularLocation>
        <location evidence="5">Cytoplasm</location>
    </subcellularLocation>
</comment>
<protein>
    <recommendedName>
        <fullName evidence="5">tRNA (cytidine/uridine-2'-O-)-methyltransferase TrmJ</fullName>
        <ecNumber evidence="5">2.1.1.200</ecNumber>
    </recommendedName>
    <alternativeName>
        <fullName evidence="5">tRNA (cytidine(32)/uridine(32)-2'-O)-methyltransferase</fullName>
    </alternativeName>
    <alternativeName>
        <fullName evidence="5">tRNA Cm32/Um32 methyltransferase</fullName>
    </alternativeName>
</protein>
<dbReference type="KEGG" id="pla:Plav_2581"/>
<dbReference type="Pfam" id="PF00588">
    <property type="entry name" value="SpoU_methylase"/>
    <property type="match status" value="1"/>
</dbReference>
<reference evidence="7 8" key="1">
    <citation type="journal article" date="2011" name="Stand. Genomic Sci.">
        <title>Complete genome sequence of Parvibaculum lavamentivorans type strain (DS-1(T)).</title>
        <authorList>
            <person name="Schleheck D."/>
            <person name="Weiss M."/>
            <person name="Pitluck S."/>
            <person name="Bruce D."/>
            <person name="Land M.L."/>
            <person name="Han S."/>
            <person name="Saunders E."/>
            <person name="Tapia R."/>
            <person name="Detter C."/>
            <person name="Brettin T."/>
            <person name="Han J."/>
            <person name="Woyke T."/>
            <person name="Goodwin L."/>
            <person name="Pennacchio L."/>
            <person name="Nolan M."/>
            <person name="Cook A.M."/>
            <person name="Kjelleberg S."/>
            <person name="Thomas T."/>
        </authorList>
    </citation>
    <scope>NUCLEOTIDE SEQUENCE [LARGE SCALE GENOMIC DNA]</scope>
    <source>
        <strain evidence="8">DS-1 / DSM 13023 / NCIMB 13966</strain>
    </source>
</reference>
<evidence type="ECO:0000256" key="4">
    <source>
        <dbReference type="ARBA" id="ARBA00022691"/>
    </source>
</evidence>
<evidence type="ECO:0000259" key="6">
    <source>
        <dbReference type="Pfam" id="PF00588"/>
    </source>
</evidence>
<dbReference type="GO" id="GO:0160206">
    <property type="term" value="F:tRNA (cytidine(32)/uridine(32)-2'-O)-methyltransferase activity"/>
    <property type="evidence" value="ECO:0007669"/>
    <property type="project" value="UniProtKB-EC"/>
</dbReference>
<proteinExistence type="inferred from homology"/>
<dbReference type="EC" id="2.1.1.200" evidence="5"/>
<comment type="similarity">
    <text evidence="1">Belongs to the class IV-like SAM-binding methyltransferase superfamily. RNA methyltransferase TrmH family.</text>
</comment>
<sequence length="262" mass="28596">MAGTDQTRKDEALREAGPAVILVAPQLGENIGTAARAMLNFGLTDLRLVRPRDGWPNERARAAASGADEVIDGARLFATTAEAIADLDYVIATTARSRDMVKPILTPETAATQMRVAFGAGGRAGLLFGPERTGLENDDIVLADALMMVPVNPAFASLNLAQCVLLMSYEWHKAGDATEAARIEYPQTRPATKEELVGFFHHLEGELDRFGFLKPPEKRPSMIRNLRNMFQRAVLTEQEVRTLRGVVAALTRRYPKGEGPPD</sequence>
<dbReference type="CDD" id="cd18093">
    <property type="entry name" value="SpoU-like_TrmJ"/>
    <property type="match status" value="1"/>
</dbReference>
<dbReference type="GO" id="GO:0005829">
    <property type="term" value="C:cytosol"/>
    <property type="evidence" value="ECO:0007669"/>
    <property type="project" value="TreeGrafter"/>
</dbReference>
<dbReference type="NCBIfam" id="TIGR00050">
    <property type="entry name" value="rRNA_methyl_1"/>
    <property type="match status" value="1"/>
</dbReference>
<dbReference type="STRING" id="402881.Plav_2581"/>
<organism evidence="7 8">
    <name type="scientific">Parvibaculum lavamentivorans (strain DS-1 / DSM 13023 / NCIMB 13966)</name>
    <dbReference type="NCBI Taxonomy" id="402881"/>
    <lineage>
        <taxon>Bacteria</taxon>
        <taxon>Pseudomonadati</taxon>
        <taxon>Pseudomonadota</taxon>
        <taxon>Alphaproteobacteria</taxon>
        <taxon>Hyphomicrobiales</taxon>
        <taxon>Parvibaculaceae</taxon>
        <taxon>Parvibaculum</taxon>
    </lineage>
</organism>
<comment type="catalytic activity">
    <reaction evidence="5">
        <text>uridine(32) in tRNA + S-adenosyl-L-methionine = 2'-O-methyluridine(32) in tRNA + S-adenosyl-L-homocysteine + H(+)</text>
        <dbReference type="Rhea" id="RHEA:42936"/>
        <dbReference type="Rhea" id="RHEA-COMP:10107"/>
        <dbReference type="Rhea" id="RHEA-COMP:10290"/>
        <dbReference type="ChEBI" id="CHEBI:15378"/>
        <dbReference type="ChEBI" id="CHEBI:57856"/>
        <dbReference type="ChEBI" id="CHEBI:59789"/>
        <dbReference type="ChEBI" id="CHEBI:65315"/>
        <dbReference type="ChEBI" id="CHEBI:74478"/>
        <dbReference type="EC" id="2.1.1.200"/>
    </reaction>
</comment>
<dbReference type="PANTHER" id="PTHR42786">
    <property type="entry name" value="TRNA/RRNA METHYLTRANSFERASE"/>
    <property type="match status" value="1"/>
</dbReference>
<dbReference type="PIRSF" id="PIRSF004808">
    <property type="entry name" value="LasT"/>
    <property type="match status" value="1"/>
</dbReference>
<keyword evidence="5" id="KW-0819">tRNA processing</keyword>
<dbReference type="PANTHER" id="PTHR42786:SF7">
    <property type="entry name" value="TRNA_RRNA METHYLTRANSFERASE SPOU TYPE DOMAIN-CONTAINING PROTEIN"/>
    <property type="match status" value="1"/>
</dbReference>
<dbReference type="GO" id="GO:0002128">
    <property type="term" value="P:tRNA nucleoside ribose methylation"/>
    <property type="evidence" value="ECO:0007669"/>
    <property type="project" value="TreeGrafter"/>
</dbReference>
<keyword evidence="3 7" id="KW-0808">Transferase</keyword>
<keyword evidence="8" id="KW-1185">Reference proteome</keyword>
<evidence type="ECO:0000256" key="5">
    <source>
        <dbReference type="RuleBase" id="RU362024"/>
    </source>
</evidence>
<evidence type="ECO:0000256" key="1">
    <source>
        <dbReference type="ARBA" id="ARBA00007228"/>
    </source>
</evidence>
<dbReference type="InterPro" id="IPR004384">
    <property type="entry name" value="RNA_MeTrfase_TrmJ/LasT"/>
</dbReference>
<evidence type="ECO:0000256" key="2">
    <source>
        <dbReference type="ARBA" id="ARBA00022603"/>
    </source>
</evidence>
<dbReference type="OrthoDB" id="9806346at2"/>
<comment type="catalytic activity">
    <reaction evidence="5">
        <text>cytidine(32) in tRNA + S-adenosyl-L-methionine = 2'-O-methylcytidine(32) in tRNA + S-adenosyl-L-homocysteine + H(+)</text>
        <dbReference type="Rhea" id="RHEA:42932"/>
        <dbReference type="Rhea" id="RHEA-COMP:10288"/>
        <dbReference type="Rhea" id="RHEA-COMP:10289"/>
        <dbReference type="ChEBI" id="CHEBI:15378"/>
        <dbReference type="ChEBI" id="CHEBI:57856"/>
        <dbReference type="ChEBI" id="CHEBI:59789"/>
        <dbReference type="ChEBI" id="CHEBI:74495"/>
        <dbReference type="ChEBI" id="CHEBI:82748"/>
        <dbReference type="EC" id="2.1.1.200"/>
    </reaction>
</comment>
<dbReference type="Gene3D" id="3.40.1280.10">
    <property type="match status" value="1"/>
</dbReference>
<dbReference type="eggNOG" id="COG0565">
    <property type="taxonomic scope" value="Bacteria"/>
</dbReference>
<dbReference type="SUPFAM" id="SSF75217">
    <property type="entry name" value="alpha/beta knot"/>
    <property type="match status" value="1"/>
</dbReference>
<gene>
    <name evidence="5" type="primary">trmJ</name>
    <name evidence="7" type="ordered locus">Plav_2581</name>
</gene>